<protein>
    <submittedName>
        <fullName evidence="1">Uncharacterized protein</fullName>
    </submittedName>
</protein>
<gene>
    <name evidence="1" type="ORF">JI62_16240</name>
</gene>
<accession>A0A246RZZ6</accession>
<evidence type="ECO:0000313" key="2">
    <source>
        <dbReference type="Proteomes" id="UP000197334"/>
    </source>
</evidence>
<dbReference type="AlphaFoldDB" id="A0A246RZZ6"/>
<name>A0A246RZZ6_9GAMM</name>
<comment type="caution">
    <text evidence="1">The sequence shown here is derived from an EMBL/GenBank/DDBJ whole genome shotgun (WGS) entry which is preliminary data.</text>
</comment>
<dbReference type="OrthoDB" id="6169464at2"/>
<organism evidence="1 2">
    <name type="scientific">Halomonas campaniensis</name>
    <dbReference type="NCBI Taxonomy" id="213554"/>
    <lineage>
        <taxon>Bacteria</taxon>
        <taxon>Pseudomonadati</taxon>
        <taxon>Pseudomonadota</taxon>
        <taxon>Gammaproteobacteria</taxon>
        <taxon>Oceanospirillales</taxon>
        <taxon>Halomonadaceae</taxon>
        <taxon>Halomonas</taxon>
    </lineage>
</organism>
<evidence type="ECO:0000313" key="1">
    <source>
        <dbReference type="EMBL" id="OWV29150.1"/>
    </source>
</evidence>
<proteinExistence type="predicted"/>
<dbReference type="EMBL" id="JPUA01000034">
    <property type="protein sequence ID" value="OWV29150.1"/>
    <property type="molecule type" value="Genomic_DNA"/>
</dbReference>
<dbReference type="Proteomes" id="UP000197334">
    <property type="component" value="Unassembled WGS sequence"/>
</dbReference>
<reference evidence="1 2" key="1">
    <citation type="submission" date="2014-08" db="EMBL/GenBank/DDBJ databases">
        <title>Draft genome sequence of a novel L-asparaginase producing marine bacterium, Halomonas campaniensis.</title>
        <authorList>
            <person name="Sundarakrishnan B."/>
            <person name="Moushumi Priya A."/>
            <person name="Raman G."/>
            <person name="Sakthivel N."/>
            <person name="Park S."/>
            <person name="Jayachandran S."/>
        </authorList>
    </citation>
    <scope>NUCLEOTIDE SEQUENCE [LARGE SCALE GENOMIC DNA]</scope>
    <source>
        <strain evidence="1 2">SK03</strain>
    </source>
</reference>
<sequence length="71" mass="8097">MRDIIIINKVNGLDVICRHCGNSESPKNPFFNRFRLEGTGKNSVTIRCLNCQTAVETPMNELSSLYYHYAC</sequence>
<keyword evidence="2" id="KW-1185">Reference proteome</keyword>
<dbReference type="RefSeq" id="WP_088701158.1">
    <property type="nucleotide sequence ID" value="NZ_JPUA01000034.1"/>
</dbReference>